<feature type="transmembrane region" description="Helical" evidence="5">
    <location>
        <begin position="381"/>
        <end position="402"/>
    </location>
</feature>
<dbReference type="Proteomes" id="UP000584931">
    <property type="component" value="Unassembled WGS sequence"/>
</dbReference>
<dbReference type="GO" id="GO:0030255">
    <property type="term" value="P:protein secretion by the type IV secretion system"/>
    <property type="evidence" value="ECO:0007669"/>
    <property type="project" value="InterPro"/>
</dbReference>
<evidence type="ECO:0000313" key="8">
    <source>
        <dbReference type="Proteomes" id="UP000584931"/>
    </source>
</evidence>
<feature type="signal peptide" evidence="6">
    <location>
        <begin position="1"/>
        <end position="34"/>
    </location>
</feature>
<feature type="transmembrane region" description="Helical" evidence="5">
    <location>
        <begin position="155"/>
        <end position="177"/>
    </location>
</feature>
<proteinExistence type="predicted"/>
<gene>
    <name evidence="7" type="ORF">HNR06_003184</name>
</gene>
<name>A0A7Z0BKW4_9ACTN</name>
<protein>
    <recommendedName>
        <fullName evidence="9">Conjugal transfer protein TrbL</fullName>
    </recommendedName>
</protein>
<feature type="transmembrane region" description="Helical" evidence="5">
    <location>
        <begin position="449"/>
        <end position="466"/>
    </location>
</feature>
<feature type="transmembrane region" description="Helical" evidence="5">
    <location>
        <begin position="189"/>
        <end position="208"/>
    </location>
</feature>
<evidence type="ECO:0000256" key="5">
    <source>
        <dbReference type="SAM" id="Phobius"/>
    </source>
</evidence>
<evidence type="ECO:0000256" key="1">
    <source>
        <dbReference type="ARBA" id="ARBA00022692"/>
    </source>
</evidence>
<evidence type="ECO:0000256" key="6">
    <source>
        <dbReference type="SAM" id="SignalP"/>
    </source>
</evidence>
<feature type="chain" id="PRO_5030965639" description="Conjugal transfer protein TrbL" evidence="6">
    <location>
        <begin position="35"/>
        <end position="788"/>
    </location>
</feature>
<evidence type="ECO:0000256" key="3">
    <source>
        <dbReference type="ARBA" id="ARBA00023136"/>
    </source>
</evidence>
<feature type="transmembrane region" description="Helical" evidence="5">
    <location>
        <begin position="356"/>
        <end position="374"/>
    </location>
</feature>
<dbReference type="EMBL" id="JACCHL010000001">
    <property type="protein sequence ID" value="NYH53595.1"/>
    <property type="molecule type" value="Genomic_DNA"/>
</dbReference>
<feature type="region of interest" description="Disordered" evidence="4">
    <location>
        <begin position="43"/>
        <end position="73"/>
    </location>
</feature>
<keyword evidence="1 5" id="KW-0812">Transmembrane</keyword>
<evidence type="ECO:0000256" key="4">
    <source>
        <dbReference type="SAM" id="MobiDB-lite"/>
    </source>
</evidence>
<feature type="compositionally biased region" description="Basic and acidic residues" evidence="4">
    <location>
        <begin position="717"/>
        <end position="726"/>
    </location>
</feature>
<organism evidence="7 8">
    <name type="scientific">Nocardiopsis sinuspersici</name>
    <dbReference type="NCBI Taxonomy" id="501010"/>
    <lineage>
        <taxon>Bacteria</taxon>
        <taxon>Bacillati</taxon>
        <taxon>Actinomycetota</taxon>
        <taxon>Actinomycetes</taxon>
        <taxon>Streptosporangiales</taxon>
        <taxon>Nocardiopsidaceae</taxon>
        <taxon>Nocardiopsis</taxon>
    </lineage>
</organism>
<evidence type="ECO:0008006" key="9">
    <source>
        <dbReference type="Google" id="ProtNLM"/>
    </source>
</evidence>
<accession>A0A7Z0BKW4</accession>
<feature type="compositionally biased region" description="Gly residues" evidence="4">
    <location>
        <begin position="658"/>
        <end position="669"/>
    </location>
</feature>
<dbReference type="AlphaFoldDB" id="A0A7Z0BKW4"/>
<feature type="compositionally biased region" description="Low complexity" evidence="4">
    <location>
        <begin position="600"/>
        <end position="622"/>
    </location>
</feature>
<dbReference type="RefSeq" id="WP_179810494.1">
    <property type="nucleotide sequence ID" value="NZ_JACCHL010000001.1"/>
</dbReference>
<keyword evidence="6" id="KW-0732">Signal</keyword>
<evidence type="ECO:0000256" key="2">
    <source>
        <dbReference type="ARBA" id="ARBA00022989"/>
    </source>
</evidence>
<feature type="region of interest" description="Disordered" evidence="4">
    <location>
        <begin position="570"/>
        <end position="788"/>
    </location>
</feature>
<dbReference type="InterPro" id="IPR007688">
    <property type="entry name" value="Conjugal_tfr_TrbL/VirB6"/>
</dbReference>
<feature type="transmembrane region" description="Helical" evidence="5">
    <location>
        <begin position="422"/>
        <end position="442"/>
    </location>
</feature>
<feature type="compositionally biased region" description="Low complexity" evidence="4">
    <location>
        <begin position="670"/>
        <end position="684"/>
    </location>
</feature>
<sequence>MTHQHVRRRGWRRILMTFLVLAGLVVLPLSGAQAAPLCPGEPAPLPESAGSGADGLLVPPRSQSAVESAPSGLPPDASMYGQYGTAGQQWHMITESCVDGISNGAQATLANTAWDLSKTINQSTITVYQAATSDGLLASFNELVENVVVTLREGIWRPLIPTVVILGALWLGWYGLIRKRMTLTIESSIWMVAATALGLWIMVNPAQIMGMASSLVNSGSQLVTSAVGQVPYGGGSGTCPAGAEAPERADWESESDFQVRRNANMLWSSLVCQPWMAGQFGNSDVGEVAASFHATDLIAAQGISRIEQQQIADEEIDANALISEKQEAYEAISADMQEYYPSVYPLFSGEDQGSRLGVATLALFASIFAGGLILAGSVALIVLKIAFLLLFLLSPIFLLIGIHPGYGRMVLLRWVELMVGFLLKQIFIVLLISLLVMCYGMVMSTSLGWGLQMILLALFTVALFVYRKPFAYLFTSVNANTFTSRIVSDAAQSQALSRSAAVLPPVANLKAQAWGLRRGPQIAGMAAGVPAGGGGVPTAGTDVGGVAEDVSTDGGPVRAEGARARGVAGYGRVRDNAAPPLNVTRSAPAGGAGAGGTRGGTSSRSSDQAPSLSGSAAGAGSIPPRPSGGYTGTGDSGWASVFGTSAGSRGGPERHGGDSGSGRGGGSMSGGAAPVSGSGRAASSERPVSGSGRGIFSGREDTPPRGNPNARGSRWSAPKERRERPAPQRPARPAPTSESRGRGDGDGGWLTGSGKRGDNAPITPFWGESSSSPTRDRKRDVPFWLNDD</sequence>
<feature type="compositionally biased region" description="Gly residues" evidence="4">
    <location>
        <begin position="590"/>
        <end position="599"/>
    </location>
</feature>
<keyword evidence="2 5" id="KW-1133">Transmembrane helix</keyword>
<dbReference type="Pfam" id="PF04610">
    <property type="entry name" value="TrbL"/>
    <property type="match status" value="1"/>
</dbReference>
<reference evidence="7 8" key="1">
    <citation type="submission" date="2020-07" db="EMBL/GenBank/DDBJ databases">
        <title>Sequencing the genomes of 1000 actinobacteria strains.</title>
        <authorList>
            <person name="Klenk H.-P."/>
        </authorList>
    </citation>
    <scope>NUCLEOTIDE SEQUENCE [LARGE SCALE GENOMIC DNA]</scope>
    <source>
        <strain evidence="7 8">DSM 45278</strain>
    </source>
</reference>
<comment type="caution">
    <text evidence="7">The sequence shown here is derived from an EMBL/GenBank/DDBJ whole genome shotgun (WGS) entry which is preliminary data.</text>
</comment>
<evidence type="ECO:0000313" key="7">
    <source>
        <dbReference type="EMBL" id="NYH53595.1"/>
    </source>
</evidence>
<keyword evidence="3 5" id="KW-0472">Membrane</keyword>